<proteinExistence type="predicted"/>
<dbReference type="Proteomes" id="UP000515789">
    <property type="component" value="Chromosome"/>
</dbReference>
<reference evidence="1 2" key="1">
    <citation type="submission" date="2019-04" db="EMBL/GenBank/DDBJ databases">
        <authorList>
            <person name="Schori C."/>
            <person name="Ahrens C."/>
        </authorList>
    </citation>
    <scope>NUCLEOTIDE SEQUENCE [LARGE SCALE GENOMIC DNA]</scope>
    <source>
        <strain evidence="1 2">DSM 2950</strain>
    </source>
</reference>
<organism evidence="1 2">
    <name type="scientific">Blautia producta</name>
    <dbReference type="NCBI Taxonomy" id="33035"/>
    <lineage>
        <taxon>Bacteria</taxon>
        <taxon>Bacillati</taxon>
        <taxon>Bacillota</taxon>
        <taxon>Clostridia</taxon>
        <taxon>Lachnospirales</taxon>
        <taxon>Lachnospiraceae</taxon>
        <taxon>Blautia</taxon>
    </lineage>
</organism>
<dbReference type="AlphaFoldDB" id="A0A7G5N285"/>
<evidence type="ECO:0000313" key="2">
    <source>
        <dbReference type="Proteomes" id="UP000515789"/>
    </source>
</evidence>
<accession>A0A7G5N285</accession>
<protein>
    <submittedName>
        <fullName evidence="1">Uncharacterized protein</fullName>
    </submittedName>
</protein>
<name>A0A7G5N285_9FIRM</name>
<dbReference type="RefSeq" id="WP_018597007.1">
    <property type="nucleotide sequence ID" value="NZ_CABLBP010000005.1"/>
</dbReference>
<sequence>MGMAEREEKRSSVVGQMINIPVDTGKKVKTGRAGKNDPKLIQRGYYLTPELAKEVKIRAVMEGKNDYEIVMEALERFLR</sequence>
<dbReference type="EMBL" id="CP039126">
    <property type="protein sequence ID" value="QMW80978.1"/>
    <property type="molecule type" value="Genomic_DNA"/>
</dbReference>
<evidence type="ECO:0000313" key="1">
    <source>
        <dbReference type="EMBL" id="QMW80978.1"/>
    </source>
</evidence>
<gene>
    <name evidence="1" type="ORF">E5259_27310</name>
</gene>